<protein>
    <submittedName>
        <fullName evidence="2">Uncharacterized protein</fullName>
    </submittedName>
</protein>
<proteinExistence type="predicted"/>
<comment type="caution">
    <text evidence="2">The sequence shown here is derived from an EMBL/GenBank/DDBJ whole genome shotgun (WGS) entry which is preliminary data.</text>
</comment>
<sequence>MGRREFEWTLTKLAIVGVVCFIVGSVIGARVNLGSAFSQVITLRVIAICDMRNRFVDDKGLIIDRTGAYMELPPQNSPDRERSTGRITAGGSCPG</sequence>
<name>A0ABQ4FY40_9ACTN</name>
<evidence type="ECO:0000256" key="1">
    <source>
        <dbReference type="SAM" id="MobiDB-lite"/>
    </source>
</evidence>
<reference evidence="2 3" key="1">
    <citation type="submission" date="2021-01" db="EMBL/GenBank/DDBJ databases">
        <title>Whole genome shotgun sequence of Microbispora corallina NBRC 16416.</title>
        <authorList>
            <person name="Komaki H."/>
            <person name="Tamura T."/>
        </authorList>
    </citation>
    <scope>NUCLEOTIDE SEQUENCE [LARGE SCALE GENOMIC DNA]</scope>
    <source>
        <strain evidence="2 3">NBRC 16416</strain>
    </source>
</reference>
<accession>A0ABQ4FY40</accession>
<feature type="region of interest" description="Disordered" evidence="1">
    <location>
        <begin position="72"/>
        <end position="95"/>
    </location>
</feature>
<gene>
    <name evidence="2" type="ORF">Mco01_27340</name>
</gene>
<organism evidence="2 3">
    <name type="scientific">Microbispora corallina</name>
    <dbReference type="NCBI Taxonomy" id="83302"/>
    <lineage>
        <taxon>Bacteria</taxon>
        <taxon>Bacillati</taxon>
        <taxon>Actinomycetota</taxon>
        <taxon>Actinomycetes</taxon>
        <taxon>Streptosporangiales</taxon>
        <taxon>Streptosporangiaceae</taxon>
        <taxon>Microbispora</taxon>
    </lineage>
</organism>
<evidence type="ECO:0000313" key="2">
    <source>
        <dbReference type="EMBL" id="GIH39734.1"/>
    </source>
</evidence>
<keyword evidence="3" id="KW-1185">Reference proteome</keyword>
<dbReference type="Proteomes" id="UP000603904">
    <property type="component" value="Unassembled WGS sequence"/>
</dbReference>
<dbReference type="EMBL" id="BOOC01000010">
    <property type="protein sequence ID" value="GIH39734.1"/>
    <property type="molecule type" value="Genomic_DNA"/>
</dbReference>
<evidence type="ECO:0000313" key="3">
    <source>
        <dbReference type="Proteomes" id="UP000603904"/>
    </source>
</evidence>